<dbReference type="Proteomes" id="UP001391051">
    <property type="component" value="Unassembled WGS sequence"/>
</dbReference>
<dbReference type="InterPro" id="IPR036412">
    <property type="entry name" value="HAD-like_sf"/>
</dbReference>
<feature type="compositionally biased region" description="Low complexity" evidence="1">
    <location>
        <begin position="122"/>
        <end position="162"/>
    </location>
</feature>
<evidence type="ECO:0000256" key="1">
    <source>
        <dbReference type="SAM" id="MobiDB-lite"/>
    </source>
</evidence>
<comment type="caution">
    <text evidence="2">The sequence shown here is derived from an EMBL/GenBank/DDBJ whole genome shotgun (WGS) entry which is preliminary data.</text>
</comment>
<dbReference type="GeneID" id="92071750"/>
<feature type="compositionally biased region" description="Polar residues" evidence="1">
    <location>
        <begin position="163"/>
        <end position="187"/>
    </location>
</feature>
<name>A0ABR1QNW9_9PEZI</name>
<dbReference type="EMBL" id="JAQQWE010000002">
    <property type="protein sequence ID" value="KAK7961641.1"/>
    <property type="molecule type" value="Genomic_DNA"/>
</dbReference>
<gene>
    <name evidence="2" type="ORF">PG986_002466</name>
</gene>
<accession>A0ABR1QNW9</accession>
<evidence type="ECO:0000313" key="2">
    <source>
        <dbReference type="EMBL" id="KAK7961641.1"/>
    </source>
</evidence>
<feature type="region of interest" description="Disordered" evidence="1">
    <location>
        <begin position="115"/>
        <end position="226"/>
    </location>
</feature>
<evidence type="ECO:0000313" key="3">
    <source>
        <dbReference type="Proteomes" id="UP001391051"/>
    </source>
</evidence>
<dbReference type="RefSeq" id="XP_066703752.1">
    <property type="nucleotide sequence ID" value="XM_066838688.1"/>
</dbReference>
<dbReference type="Gene3D" id="3.40.50.1000">
    <property type="entry name" value="HAD superfamily/HAD-like"/>
    <property type="match status" value="1"/>
</dbReference>
<organism evidence="2 3">
    <name type="scientific">Apiospora aurea</name>
    <dbReference type="NCBI Taxonomy" id="335848"/>
    <lineage>
        <taxon>Eukaryota</taxon>
        <taxon>Fungi</taxon>
        <taxon>Dikarya</taxon>
        <taxon>Ascomycota</taxon>
        <taxon>Pezizomycotina</taxon>
        <taxon>Sordariomycetes</taxon>
        <taxon>Xylariomycetidae</taxon>
        <taxon>Amphisphaeriales</taxon>
        <taxon>Apiosporaceae</taxon>
        <taxon>Apiospora</taxon>
    </lineage>
</organism>
<sequence length="777" mass="84365">MSHRHLLFDGGVALDFPHHELPAYYGSGGVGLGGDDAFVDYGGEAGLSLLKGQSGGQLPLYGDVLALGTSPYYNTGKGHETLPLFEPSLLKHHGRHSTLARAASLSRLRNGYQSRTVTLQQSRKMIPSRPSSSSSPSPIAVYKSSSSSPISKSISPKSSSSSLRGQNRSPLSVKNCNSAKSNSSLKGKSSALRSLPTPPPSRSGSGSGSRLSSHSHYAPGRPRPSKTLSRALENELRVLAFDIGDGQFNGEPTLLIANPDSNCHAVFWAKPDRTEIVFHHGRLKEKADPTSTTETTNDDKHCGCMVKGAPGTSTFDIPPRLDEYRLELILGIGRSGIKMEPKLAAMVVMKLFLGMEVPKALRIIHCHAPPLILDLVDVLCFCSIEGWELFDAVFLSHWVRARKPAEEFYRYVLRELGLLGEGVATVATSVACVVAGPEHCAAAAAWGMHVIPFGTTEGCVADLVELFGDPVARGEAWLRRHAREMWSTSSTGVLLKEQHSQLLLKELLDWGYVTLAGGEQEQWNVFIDEPLLTTPTYPDDLGTTALGLKNVGVGSEKITHRVLDRFLDHLRGDGLFEVRPPARRPRHHGQHPARLFYFHGRGHELRRTVQAVTNLARTRAYAFGSRYHMHPDWFFYYLSDLCRLISPSCAPGRELAALRSLLRERLAERFGGGAFNLGMDMQAAGNVPRDVGTVKRAQQRGGAWSAEPWVFRYGSGVLIQNAGLVTAFAVKALRVSGARRNVLNRCSLPPPPAAPPRAAVVPAIVISSPGGSKSSCT</sequence>
<keyword evidence="3" id="KW-1185">Reference proteome</keyword>
<proteinExistence type="predicted"/>
<feature type="compositionally biased region" description="Low complexity" evidence="1">
    <location>
        <begin position="202"/>
        <end position="215"/>
    </location>
</feature>
<reference evidence="2 3" key="1">
    <citation type="submission" date="2023-01" db="EMBL/GenBank/DDBJ databases">
        <title>Analysis of 21 Apiospora genomes using comparative genomics revels a genus with tremendous synthesis potential of carbohydrate active enzymes and secondary metabolites.</title>
        <authorList>
            <person name="Sorensen T."/>
        </authorList>
    </citation>
    <scope>NUCLEOTIDE SEQUENCE [LARGE SCALE GENOMIC DNA]</scope>
    <source>
        <strain evidence="2 3">CBS 24483</strain>
    </source>
</reference>
<dbReference type="SUPFAM" id="SSF56784">
    <property type="entry name" value="HAD-like"/>
    <property type="match status" value="1"/>
</dbReference>
<protein>
    <submittedName>
        <fullName evidence="2">Uncharacterized protein</fullName>
    </submittedName>
</protein>
<dbReference type="InterPro" id="IPR023214">
    <property type="entry name" value="HAD_sf"/>
</dbReference>